<reference evidence="2" key="1">
    <citation type="submission" date="2016-11" db="UniProtKB">
        <authorList>
            <consortium name="WormBaseParasite"/>
        </authorList>
    </citation>
    <scope>IDENTIFICATION</scope>
</reference>
<proteinExistence type="predicted"/>
<evidence type="ECO:0000313" key="1">
    <source>
        <dbReference type="Proteomes" id="UP000095287"/>
    </source>
</evidence>
<dbReference type="Pfam" id="PF05348">
    <property type="entry name" value="UMP1"/>
    <property type="match status" value="1"/>
</dbReference>
<accession>A0A1I8A4X7</accession>
<dbReference type="Proteomes" id="UP000095287">
    <property type="component" value="Unplaced"/>
</dbReference>
<organism evidence="1 2">
    <name type="scientific">Steinernema glaseri</name>
    <dbReference type="NCBI Taxonomy" id="37863"/>
    <lineage>
        <taxon>Eukaryota</taxon>
        <taxon>Metazoa</taxon>
        <taxon>Ecdysozoa</taxon>
        <taxon>Nematoda</taxon>
        <taxon>Chromadorea</taxon>
        <taxon>Rhabditida</taxon>
        <taxon>Tylenchina</taxon>
        <taxon>Panagrolaimomorpha</taxon>
        <taxon>Strongyloidoidea</taxon>
        <taxon>Steinernematidae</taxon>
        <taxon>Steinernema</taxon>
    </lineage>
</organism>
<dbReference type="AlphaFoldDB" id="A0A1I8A4X7"/>
<keyword evidence="1" id="KW-1185">Reference proteome</keyword>
<sequence length="137" mass="15315">MASIKDLSRAPADLLTEKDKCFSFNTTSVYDKAPVTQFAEKKKLEAPEAVANSVPHELLAEHSRMERKVSDFVEERRNIAGTAHAEHIISELHAASQITRGPPGFSAGSMTHFDLLTGRDERIDFGDYLNVENDLKW</sequence>
<protein>
    <submittedName>
        <fullName evidence="2">Uncharacterized protein</fullName>
    </submittedName>
</protein>
<dbReference type="WBParaSite" id="L893_g32620.t1">
    <property type="protein sequence ID" value="L893_g32620.t1"/>
    <property type="gene ID" value="L893_g32620"/>
</dbReference>
<evidence type="ECO:0000313" key="2">
    <source>
        <dbReference type="WBParaSite" id="L893_g32620.t1"/>
    </source>
</evidence>
<name>A0A1I8A4X7_9BILA</name>